<sequence length="407" mass="45888">MHKPLWNQNFIRVFLGTIFSEMGGIGLNLALSLVIFDQTQSTLLSGIFAALSMIPNLMLPLVIGPLIDRKNPLKVLITNESILLIVFVFSGLYVYFFSFNYYSYLLIILAISSLGNISAIASQSIIPQIILPENFSRANAILNTIHPLCSVIVTPIAIMLYRYFGLAFIFFAYSLLTLIDVLIEYKINTEFDYIRSENTTLSDLFNDLYGGLLYLKSDCSLRSVFMFFALVIFSSASSTLMYPFFMSSASLNETHFATLQSLASFGYLIGGLIHSILIFKDHHRYAIAVSVYILFITLESIFYFVSFPFMVIIRMTLGVLGMNSANIRISSVQKHVPAQYRAKVNSFFIILVSGAGMVGQVVFGALAEYFPIPQVHLFAQVFYLLALIAFILPRKNKVKEFYNYRTL</sequence>
<dbReference type="Proteomes" id="UP001154111">
    <property type="component" value="Chromosome"/>
</dbReference>
<evidence type="ECO:0000313" key="10">
    <source>
        <dbReference type="EMBL" id="CAH2760734.1"/>
    </source>
</evidence>
<feature type="transmembrane region" description="Helical" evidence="7">
    <location>
        <begin position="224"/>
        <end position="245"/>
    </location>
</feature>
<name>A0AAU9VGV8_9FIRM</name>
<dbReference type="Proteomes" id="UP001154095">
    <property type="component" value="Chromosome"/>
</dbReference>
<gene>
    <name evidence="9" type="ORF">ERYAMS2_00326</name>
    <name evidence="10" type="ORF">ERYAMS_00036</name>
</gene>
<feature type="transmembrane region" description="Helical" evidence="7">
    <location>
        <begin position="373"/>
        <end position="392"/>
    </location>
</feature>
<dbReference type="RefSeq" id="WP_254007082.1">
    <property type="nucleotide sequence ID" value="NZ_OW659477.1"/>
</dbReference>
<feature type="domain" description="Major facilitator superfamily (MFS) profile" evidence="8">
    <location>
        <begin position="220"/>
        <end position="407"/>
    </location>
</feature>
<keyword evidence="5 7" id="KW-1133">Transmembrane helix</keyword>
<evidence type="ECO:0000313" key="11">
    <source>
        <dbReference type="Proteomes" id="UP001154095"/>
    </source>
</evidence>
<evidence type="ECO:0000313" key="12">
    <source>
        <dbReference type="Proteomes" id="UP001154111"/>
    </source>
</evidence>
<proteinExistence type="predicted"/>
<comment type="subcellular location">
    <subcellularLocation>
        <location evidence="1">Cell membrane</location>
        <topology evidence="1">Multi-pass membrane protein</topology>
    </subcellularLocation>
</comment>
<organism evidence="9 12">
    <name type="scientific">Erysipelothrix amsterdamensis</name>
    <dbReference type="NCBI Taxonomy" id="2929157"/>
    <lineage>
        <taxon>Bacteria</taxon>
        <taxon>Bacillati</taxon>
        <taxon>Bacillota</taxon>
        <taxon>Erysipelotrichia</taxon>
        <taxon>Erysipelotrichales</taxon>
        <taxon>Erysipelotrichaceae</taxon>
        <taxon>Erysipelothrix</taxon>
    </lineage>
</organism>
<dbReference type="AlphaFoldDB" id="A0AAU9VGV8"/>
<dbReference type="GO" id="GO:0005886">
    <property type="term" value="C:plasma membrane"/>
    <property type="evidence" value="ECO:0007669"/>
    <property type="project" value="UniProtKB-SubCell"/>
</dbReference>
<dbReference type="PANTHER" id="PTHR23513">
    <property type="entry name" value="INTEGRAL MEMBRANE EFFLUX PROTEIN-RELATED"/>
    <property type="match status" value="1"/>
</dbReference>
<dbReference type="EMBL" id="OW659477">
    <property type="protein sequence ID" value="CAH2760723.1"/>
    <property type="molecule type" value="Genomic_DNA"/>
</dbReference>
<dbReference type="PROSITE" id="PS50850">
    <property type="entry name" value="MFS"/>
    <property type="match status" value="1"/>
</dbReference>
<evidence type="ECO:0000256" key="2">
    <source>
        <dbReference type="ARBA" id="ARBA00022448"/>
    </source>
</evidence>
<feature type="transmembrane region" description="Helical" evidence="7">
    <location>
        <begin position="164"/>
        <end position="183"/>
    </location>
</feature>
<dbReference type="InterPro" id="IPR036259">
    <property type="entry name" value="MFS_trans_sf"/>
</dbReference>
<evidence type="ECO:0000256" key="7">
    <source>
        <dbReference type="SAM" id="Phobius"/>
    </source>
</evidence>
<keyword evidence="2" id="KW-0813">Transport</keyword>
<evidence type="ECO:0000313" key="9">
    <source>
        <dbReference type="EMBL" id="CAH2760723.1"/>
    </source>
</evidence>
<feature type="transmembrane region" description="Helical" evidence="7">
    <location>
        <begin position="311"/>
        <end position="327"/>
    </location>
</feature>
<evidence type="ECO:0000256" key="3">
    <source>
        <dbReference type="ARBA" id="ARBA00022475"/>
    </source>
</evidence>
<feature type="transmembrane region" description="Helical" evidence="7">
    <location>
        <begin position="257"/>
        <end position="278"/>
    </location>
</feature>
<protein>
    <submittedName>
        <fullName evidence="9">MFS transporter</fullName>
    </submittedName>
</protein>
<dbReference type="InterPro" id="IPR020846">
    <property type="entry name" value="MFS_dom"/>
</dbReference>
<feature type="transmembrane region" description="Helical" evidence="7">
    <location>
        <begin position="42"/>
        <end position="63"/>
    </location>
</feature>
<keyword evidence="3" id="KW-1003">Cell membrane</keyword>
<dbReference type="SUPFAM" id="SSF103473">
    <property type="entry name" value="MFS general substrate transporter"/>
    <property type="match status" value="1"/>
</dbReference>
<feature type="transmembrane region" description="Helical" evidence="7">
    <location>
        <begin position="75"/>
        <end position="96"/>
    </location>
</feature>
<dbReference type="Gene3D" id="1.20.1250.20">
    <property type="entry name" value="MFS general substrate transporter like domains"/>
    <property type="match status" value="1"/>
</dbReference>
<evidence type="ECO:0000259" key="8">
    <source>
        <dbReference type="PROSITE" id="PS50850"/>
    </source>
</evidence>
<evidence type="ECO:0000256" key="5">
    <source>
        <dbReference type="ARBA" id="ARBA00022989"/>
    </source>
</evidence>
<feature type="transmembrane region" description="Helical" evidence="7">
    <location>
        <begin position="285"/>
        <end position="305"/>
    </location>
</feature>
<feature type="transmembrane region" description="Helical" evidence="7">
    <location>
        <begin position="102"/>
        <end position="126"/>
    </location>
</feature>
<keyword evidence="11" id="KW-1185">Reference proteome</keyword>
<dbReference type="PANTHER" id="PTHR23513:SF6">
    <property type="entry name" value="MAJOR FACILITATOR SUPERFAMILY ASSOCIATED DOMAIN-CONTAINING PROTEIN"/>
    <property type="match status" value="1"/>
</dbReference>
<keyword evidence="4 7" id="KW-0812">Transmembrane</keyword>
<keyword evidence="6 7" id="KW-0472">Membrane</keyword>
<feature type="transmembrane region" description="Helical" evidence="7">
    <location>
        <begin position="12"/>
        <end position="36"/>
    </location>
</feature>
<evidence type="ECO:0000256" key="4">
    <source>
        <dbReference type="ARBA" id="ARBA00022692"/>
    </source>
</evidence>
<accession>A0AAU9VGV8</accession>
<dbReference type="InterPro" id="IPR010290">
    <property type="entry name" value="TM_effector"/>
</dbReference>
<feature type="transmembrane region" description="Helical" evidence="7">
    <location>
        <begin position="138"/>
        <end position="158"/>
    </location>
</feature>
<dbReference type="CDD" id="cd06173">
    <property type="entry name" value="MFS_MefA_like"/>
    <property type="match status" value="1"/>
</dbReference>
<evidence type="ECO:0000256" key="1">
    <source>
        <dbReference type="ARBA" id="ARBA00004651"/>
    </source>
</evidence>
<dbReference type="EMBL" id="OW659496">
    <property type="protein sequence ID" value="CAH2760734.1"/>
    <property type="molecule type" value="Genomic_DNA"/>
</dbReference>
<dbReference type="Pfam" id="PF05977">
    <property type="entry name" value="MFS_3"/>
    <property type="match status" value="1"/>
</dbReference>
<dbReference type="GO" id="GO:0022857">
    <property type="term" value="F:transmembrane transporter activity"/>
    <property type="evidence" value="ECO:0007669"/>
    <property type="project" value="InterPro"/>
</dbReference>
<feature type="transmembrane region" description="Helical" evidence="7">
    <location>
        <begin position="347"/>
        <end position="367"/>
    </location>
</feature>
<reference evidence="9" key="1">
    <citation type="submission" date="2022-04" db="EMBL/GenBank/DDBJ databases">
        <authorList>
            <person name="Forde T."/>
        </authorList>
    </citation>
    <scope>NUCLEOTIDE SEQUENCE</scope>
    <source>
        <strain evidence="9">A18Y016a</strain>
        <strain evidence="10">A18Y020d</strain>
    </source>
</reference>
<evidence type="ECO:0000256" key="6">
    <source>
        <dbReference type="ARBA" id="ARBA00023136"/>
    </source>
</evidence>